<evidence type="ECO:0000313" key="1">
    <source>
        <dbReference type="EMBL" id="KAI4355486.1"/>
    </source>
</evidence>
<accession>A0ACB9Q6K4</accession>
<protein>
    <submittedName>
        <fullName evidence="1">Uncharacterized protein</fullName>
    </submittedName>
</protein>
<sequence>MSAYEASSEPRRVSRLTRYENRLTQYEKYQGIWMENMKGSLMLVASVIATMNFTIAINPPGGVWPEDRANCTGTGQICKAGTAVLGHNTEKLTFRNSLQFLSISFSGSSYDVFLCLCTISFSASLSIIILLICGLPLTNRLVMWMPIIAMCISVYFTAAAYIVSVSMLMKQLSPAVSKIILSYAVY</sequence>
<evidence type="ECO:0000313" key="2">
    <source>
        <dbReference type="Proteomes" id="UP000828941"/>
    </source>
</evidence>
<name>A0ACB9Q6K4_BAUVA</name>
<dbReference type="EMBL" id="CM039427">
    <property type="protein sequence ID" value="KAI4355486.1"/>
    <property type="molecule type" value="Genomic_DNA"/>
</dbReference>
<comment type="caution">
    <text evidence="1">The sequence shown here is derived from an EMBL/GenBank/DDBJ whole genome shotgun (WGS) entry which is preliminary data.</text>
</comment>
<reference evidence="1 2" key="1">
    <citation type="journal article" date="2022" name="DNA Res.">
        <title>Chromosomal-level genome assembly of the orchid tree Bauhinia variegata (Leguminosae; Cercidoideae) supports the allotetraploid origin hypothesis of Bauhinia.</title>
        <authorList>
            <person name="Zhong Y."/>
            <person name="Chen Y."/>
            <person name="Zheng D."/>
            <person name="Pang J."/>
            <person name="Liu Y."/>
            <person name="Luo S."/>
            <person name="Meng S."/>
            <person name="Qian L."/>
            <person name="Wei D."/>
            <person name="Dai S."/>
            <person name="Zhou R."/>
        </authorList>
    </citation>
    <scope>NUCLEOTIDE SEQUENCE [LARGE SCALE GENOMIC DNA]</scope>
    <source>
        <strain evidence="1">BV-YZ2020</strain>
    </source>
</reference>
<dbReference type="Proteomes" id="UP000828941">
    <property type="component" value="Chromosome 2"/>
</dbReference>
<keyword evidence="2" id="KW-1185">Reference proteome</keyword>
<proteinExistence type="predicted"/>
<gene>
    <name evidence="1" type="ORF">L6164_004255</name>
</gene>
<organism evidence="1 2">
    <name type="scientific">Bauhinia variegata</name>
    <name type="common">Purple orchid tree</name>
    <name type="synonym">Phanera variegata</name>
    <dbReference type="NCBI Taxonomy" id="167791"/>
    <lineage>
        <taxon>Eukaryota</taxon>
        <taxon>Viridiplantae</taxon>
        <taxon>Streptophyta</taxon>
        <taxon>Embryophyta</taxon>
        <taxon>Tracheophyta</taxon>
        <taxon>Spermatophyta</taxon>
        <taxon>Magnoliopsida</taxon>
        <taxon>eudicotyledons</taxon>
        <taxon>Gunneridae</taxon>
        <taxon>Pentapetalae</taxon>
        <taxon>rosids</taxon>
        <taxon>fabids</taxon>
        <taxon>Fabales</taxon>
        <taxon>Fabaceae</taxon>
        <taxon>Cercidoideae</taxon>
        <taxon>Cercideae</taxon>
        <taxon>Bauhiniinae</taxon>
        <taxon>Bauhinia</taxon>
    </lineage>
</organism>